<evidence type="ECO:0000259" key="10">
    <source>
        <dbReference type="PROSITE" id="PS50110"/>
    </source>
</evidence>
<proteinExistence type="predicted"/>
<accession>A0A7C7DBS9</accession>
<dbReference type="AlphaFoldDB" id="A0A7C7DBS9"/>
<gene>
    <name evidence="12" type="ORF">GX523_16140</name>
</gene>
<evidence type="ECO:0000256" key="1">
    <source>
        <dbReference type="ARBA" id="ARBA00018672"/>
    </source>
</evidence>
<dbReference type="InterPro" id="IPR001789">
    <property type="entry name" value="Sig_transdc_resp-reg_receiver"/>
</dbReference>
<dbReference type="EMBL" id="DUTF01000349">
    <property type="protein sequence ID" value="HHY28238.1"/>
    <property type="molecule type" value="Genomic_DNA"/>
</dbReference>
<evidence type="ECO:0000256" key="5">
    <source>
        <dbReference type="ARBA" id="ARBA00023125"/>
    </source>
</evidence>
<name>A0A7C7DBS9_9FIRM</name>
<keyword evidence="3" id="KW-0902">Two-component regulatory system</keyword>
<evidence type="ECO:0000256" key="7">
    <source>
        <dbReference type="ARBA" id="ARBA00024867"/>
    </source>
</evidence>
<dbReference type="PROSITE" id="PS51755">
    <property type="entry name" value="OMPR_PHOB"/>
    <property type="match status" value="1"/>
</dbReference>
<dbReference type="PANTHER" id="PTHR48111">
    <property type="entry name" value="REGULATOR OF RPOS"/>
    <property type="match status" value="1"/>
</dbReference>
<dbReference type="SMART" id="SM00448">
    <property type="entry name" value="REC"/>
    <property type="match status" value="1"/>
</dbReference>
<dbReference type="FunFam" id="1.10.10.10:FF:000018">
    <property type="entry name" value="DNA-binding response regulator ResD"/>
    <property type="match status" value="1"/>
</dbReference>
<keyword evidence="4" id="KW-0805">Transcription regulation</keyword>
<dbReference type="GO" id="GO:0032993">
    <property type="term" value="C:protein-DNA complex"/>
    <property type="evidence" value="ECO:0007669"/>
    <property type="project" value="TreeGrafter"/>
</dbReference>
<dbReference type="GO" id="GO:0005829">
    <property type="term" value="C:cytosol"/>
    <property type="evidence" value="ECO:0007669"/>
    <property type="project" value="TreeGrafter"/>
</dbReference>
<dbReference type="PANTHER" id="PTHR48111:SF40">
    <property type="entry name" value="PHOSPHATE REGULON TRANSCRIPTIONAL REGULATORY PROTEIN PHOB"/>
    <property type="match status" value="1"/>
</dbReference>
<dbReference type="GO" id="GO:0000156">
    <property type="term" value="F:phosphorelay response regulator activity"/>
    <property type="evidence" value="ECO:0007669"/>
    <property type="project" value="TreeGrafter"/>
</dbReference>
<dbReference type="Gene3D" id="1.10.10.10">
    <property type="entry name" value="Winged helix-like DNA-binding domain superfamily/Winged helix DNA-binding domain"/>
    <property type="match status" value="1"/>
</dbReference>
<dbReference type="InterPro" id="IPR001867">
    <property type="entry name" value="OmpR/PhoB-type_DNA-bd"/>
</dbReference>
<reference evidence="12 13" key="1">
    <citation type="journal article" date="2020" name="Biotechnol. Biofuels">
        <title>New insights from the biogas microbiome by comprehensive genome-resolved metagenomics of nearly 1600 species originating from multiple anaerobic digesters.</title>
        <authorList>
            <person name="Campanaro S."/>
            <person name="Treu L."/>
            <person name="Rodriguez-R L.M."/>
            <person name="Kovalovszki A."/>
            <person name="Ziels R.M."/>
            <person name="Maus I."/>
            <person name="Zhu X."/>
            <person name="Kougias P.G."/>
            <person name="Basile A."/>
            <person name="Luo G."/>
            <person name="Schluter A."/>
            <person name="Konstantinidis K.T."/>
            <person name="Angelidaki I."/>
        </authorList>
    </citation>
    <scope>NUCLEOTIDE SEQUENCE [LARGE SCALE GENOMIC DNA]</scope>
    <source>
        <strain evidence="12">AS05jafATM_4</strain>
    </source>
</reference>
<dbReference type="Pfam" id="PF00072">
    <property type="entry name" value="Response_reg"/>
    <property type="match status" value="1"/>
</dbReference>
<sequence length="227" mass="26240">MYKILVVEDDLEICDVLRHFLARDGNYSVKIVHEAQSALDASRQGDFDIIPLDIMLPGMDGINLCAQLRRHVYCPVIYISCLHDDDTIIKALQMGGDDYLTKPFKCPVLLARIEANLRRMRYGRPLNEQIHEIGNLQIDEKNHTVYKDGENKHLSPTEFQILLLMIHNRGAVLDMEEIYQYIWHRPSCGDVRTVKVHVYNLRKKIETNPSAPEYIKTVKNTGYIFEG</sequence>
<organism evidence="12 13">
    <name type="scientific">Desulfitobacterium dehalogenans</name>
    <dbReference type="NCBI Taxonomy" id="36854"/>
    <lineage>
        <taxon>Bacteria</taxon>
        <taxon>Bacillati</taxon>
        <taxon>Bacillota</taxon>
        <taxon>Clostridia</taxon>
        <taxon>Eubacteriales</taxon>
        <taxon>Desulfitobacteriaceae</taxon>
        <taxon>Desulfitobacterium</taxon>
    </lineage>
</organism>
<evidence type="ECO:0000313" key="13">
    <source>
        <dbReference type="Proteomes" id="UP000553059"/>
    </source>
</evidence>
<feature type="modified residue" description="4-aspartylphosphate" evidence="8">
    <location>
        <position position="53"/>
    </location>
</feature>
<dbReference type="CDD" id="cd17574">
    <property type="entry name" value="REC_OmpR"/>
    <property type="match status" value="1"/>
</dbReference>
<evidence type="ECO:0000256" key="4">
    <source>
        <dbReference type="ARBA" id="ARBA00023015"/>
    </source>
</evidence>
<dbReference type="SMART" id="SM00862">
    <property type="entry name" value="Trans_reg_C"/>
    <property type="match status" value="1"/>
</dbReference>
<evidence type="ECO:0000256" key="9">
    <source>
        <dbReference type="PROSITE-ProRule" id="PRU01091"/>
    </source>
</evidence>
<evidence type="ECO:0000256" key="3">
    <source>
        <dbReference type="ARBA" id="ARBA00023012"/>
    </source>
</evidence>
<feature type="domain" description="Response regulatory" evidence="10">
    <location>
        <begin position="3"/>
        <end position="117"/>
    </location>
</feature>
<feature type="domain" description="OmpR/PhoB-type" evidence="11">
    <location>
        <begin position="128"/>
        <end position="227"/>
    </location>
</feature>
<dbReference type="SUPFAM" id="SSF52172">
    <property type="entry name" value="CheY-like"/>
    <property type="match status" value="1"/>
</dbReference>
<evidence type="ECO:0000313" key="12">
    <source>
        <dbReference type="EMBL" id="HHY28238.1"/>
    </source>
</evidence>
<dbReference type="Proteomes" id="UP000553059">
    <property type="component" value="Unassembled WGS sequence"/>
</dbReference>
<dbReference type="InterPro" id="IPR011006">
    <property type="entry name" value="CheY-like_superfamily"/>
</dbReference>
<keyword evidence="6" id="KW-0804">Transcription</keyword>
<keyword evidence="5 9" id="KW-0238">DNA-binding</keyword>
<dbReference type="CDD" id="cd00383">
    <property type="entry name" value="trans_reg_C"/>
    <property type="match status" value="1"/>
</dbReference>
<dbReference type="PROSITE" id="PS50110">
    <property type="entry name" value="RESPONSE_REGULATORY"/>
    <property type="match status" value="1"/>
</dbReference>
<protein>
    <recommendedName>
        <fullName evidence="1">Stage 0 sporulation protein A homolog</fullName>
    </recommendedName>
</protein>
<feature type="DNA-binding region" description="OmpR/PhoB-type" evidence="9">
    <location>
        <begin position="128"/>
        <end position="227"/>
    </location>
</feature>
<dbReference type="Pfam" id="PF00486">
    <property type="entry name" value="Trans_reg_C"/>
    <property type="match status" value="1"/>
</dbReference>
<dbReference type="GO" id="GO:0000976">
    <property type="term" value="F:transcription cis-regulatory region binding"/>
    <property type="evidence" value="ECO:0007669"/>
    <property type="project" value="TreeGrafter"/>
</dbReference>
<dbReference type="InterPro" id="IPR039420">
    <property type="entry name" value="WalR-like"/>
</dbReference>
<evidence type="ECO:0000256" key="6">
    <source>
        <dbReference type="ARBA" id="ARBA00023163"/>
    </source>
</evidence>
<comment type="function">
    <text evidence="7">May play the central regulatory role in sporulation. It may be an element of the effector pathway responsible for the activation of sporulation genes in response to nutritional stress. Spo0A may act in concert with spo0H (a sigma factor) to control the expression of some genes that are critical to the sporulation process.</text>
</comment>
<evidence type="ECO:0000256" key="2">
    <source>
        <dbReference type="ARBA" id="ARBA00022553"/>
    </source>
</evidence>
<dbReference type="Gene3D" id="3.40.50.2300">
    <property type="match status" value="1"/>
</dbReference>
<dbReference type="InterPro" id="IPR036388">
    <property type="entry name" value="WH-like_DNA-bd_sf"/>
</dbReference>
<comment type="caution">
    <text evidence="12">The sequence shown here is derived from an EMBL/GenBank/DDBJ whole genome shotgun (WGS) entry which is preliminary data.</text>
</comment>
<keyword evidence="2 8" id="KW-0597">Phosphoprotein</keyword>
<dbReference type="GO" id="GO:0006355">
    <property type="term" value="P:regulation of DNA-templated transcription"/>
    <property type="evidence" value="ECO:0007669"/>
    <property type="project" value="InterPro"/>
</dbReference>
<dbReference type="Gene3D" id="6.10.250.690">
    <property type="match status" value="1"/>
</dbReference>
<evidence type="ECO:0000259" key="11">
    <source>
        <dbReference type="PROSITE" id="PS51755"/>
    </source>
</evidence>
<evidence type="ECO:0000256" key="8">
    <source>
        <dbReference type="PROSITE-ProRule" id="PRU00169"/>
    </source>
</evidence>